<keyword evidence="1" id="KW-0472">Membrane</keyword>
<feature type="transmembrane region" description="Helical" evidence="1">
    <location>
        <begin position="315"/>
        <end position="335"/>
    </location>
</feature>
<accession>A0A917TV65</accession>
<evidence type="ECO:0008006" key="4">
    <source>
        <dbReference type="Google" id="ProtNLM"/>
    </source>
</evidence>
<feature type="transmembrane region" description="Helical" evidence="1">
    <location>
        <begin position="217"/>
        <end position="236"/>
    </location>
</feature>
<protein>
    <recommendedName>
        <fullName evidence="4">TIGR00341 family protein</fullName>
    </recommendedName>
</protein>
<proteinExistence type="predicted"/>
<dbReference type="Pfam" id="PF04087">
    <property type="entry name" value="DUF389"/>
    <property type="match status" value="1"/>
</dbReference>
<dbReference type="NCBIfam" id="TIGR00341">
    <property type="entry name" value="TIGR00341 family protein"/>
    <property type="match status" value="1"/>
</dbReference>
<comment type="caution">
    <text evidence="2">The sequence shown here is derived from an EMBL/GenBank/DDBJ whole genome shotgun (WGS) entry which is preliminary data.</text>
</comment>
<feature type="transmembrane region" description="Helical" evidence="1">
    <location>
        <begin position="183"/>
        <end position="202"/>
    </location>
</feature>
<dbReference type="PANTHER" id="PTHR20992:SF9">
    <property type="entry name" value="AT15442P-RELATED"/>
    <property type="match status" value="1"/>
</dbReference>
<evidence type="ECO:0000313" key="2">
    <source>
        <dbReference type="EMBL" id="GGM39923.1"/>
    </source>
</evidence>
<evidence type="ECO:0000313" key="3">
    <source>
        <dbReference type="Proteomes" id="UP000618460"/>
    </source>
</evidence>
<dbReference type="InterPro" id="IPR005240">
    <property type="entry name" value="DUF389"/>
</dbReference>
<feature type="transmembrane region" description="Helical" evidence="1">
    <location>
        <begin position="126"/>
        <end position="142"/>
    </location>
</feature>
<dbReference type="RefSeq" id="WP_117156220.1">
    <property type="nucleotide sequence ID" value="NZ_BMLG01000021.1"/>
</dbReference>
<dbReference type="OrthoDB" id="9790659at2"/>
<feature type="transmembrane region" description="Helical" evidence="1">
    <location>
        <begin position="243"/>
        <end position="263"/>
    </location>
</feature>
<keyword evidence="1" id="KW-0812">Transmembrane</keyword>
<keyword evidence="1" id="KW-1133">Transmembrane helix</keyword>
<name>A0A917TV65_9BACI</name>
<gene>
    <name evidence="2" type="ORF">GCM10011351_27580</name>
</gene>
<reference evidence="2" key="2">
    <citation type="submission" date="2020-09" db="EMBL/GenBank/DDBJ databases">
        <authorList>
            <person name="Sun Q."/>
            <person name="Zhou Y."/>
        </authorList>
    </citation>
    <scope>NUCLEOTIDE SEQUENCE</scope>
    <source>
        <strain evidence="2">CGMCC 1.6333</strain>
    </source>
</reference>
<dbReference type="AlphaFoldDB" id="A0A917TV65"/>
<dbReference type="EMBL" id="BMLG01000021">
    <property type="protein sequence ID" value="GGM39923.1"/>
    <property type="molecule type" value="Genomic_DNA"/>
</dbReference>
<dbReference type="Proteomes" id="UP000618460">
    <property type="component" value="Unassembled WGS sequence"/>
</dbReference>
<reference evidence="2" key="1">
    <citation type="journal article" date="2014" name="Int. J. Syst. Evol. Microbiol.">
        <title>Complete genome sequence of Corynebacterium casei LMG S-19264T (=DSM 44701T), isolated from a smear-ripened cheese.</title>
        <authorList>
            <consortium name="US DOE Joint Genome Institute (JGI-PGF)"/>
            <person name="Walter F."/>
            <person name="Albersmeier A."/>
            <person name="Kalinowski J."/>
            <person name="Ruckert C."/>
        </authorList>
    </citation>
    <scope>NUCLEOTIDE SEQUENCE</scope>
    <source>
        <strain evidence="2">CGMCC 1.6333</strain>
    </source>
</reference>
<sequence>MELQLIEVYIPNDKIDHFQEKLEEFSIISHWHTRISDQEQVFKLLIQKKHAENILNFLEMDSKYDEEMRALLYNISTYVPRIEEDDEENKSKEEKVEKESKEEVLRASRHELYNVVHSASQINSNFTWMLVLSAIVATAGIVKNSAAVVIGAMVIAPLIGPYTSLSFAAVLGDYKLMRRSVITALYGLALPIVISILFGIIFELPLDSREFQARTNIELMDIILALAAGAAGALSFAKRVSEALVGVMVSVALLPPTIVFGMMMGAGEWVYAVTPFLLLLVNIHAILLSAIVVFWVSGIKPINWKEIQVANTSRIIALLFVGFVIIILTGMIYFITF</sequence>
<feature type="transmembrane region" description="Helical" evidence="1">
    <location>
        <begin position="148"/>
        <end position="171"/>
    </location>
</feature>
<feature type="transmembrane region" description="Helical" evidence="1">
    <location>
        <begin position="269"/>
        <end position="295"/>
    </location>
</feature>
<dbReference type="PANTHER" id="PTHR20992">
    <property type="entry name" value="AT15442P-RELATED"/>
    <property type="match status" value="1"/>
</dbReference>
<evidence type="ECO:0000256" key="1">
    <source>
        <dbReference type="SAM" id="Phobius"/>
    </source>
</evidence>
<keyword evidence="3" id="KW-1185">Reference proteome</keyword>
<organism evidence="2 3">
    <name type="scientific">Paraliobacillus quinghaiensis</name>
    <dbReference type="NCBI Taxonomy" id="470815"/>
    <lineage>
        <taxon>Bacteria</taxon>
        <taxon>Bacillati</taxon>
        <taxon>Bacillota</taxon>
        <taxon>Bacilli</taxon>
        <taxon>Bacillales</taxon>
        <taxon>Bacillaceae</taxon>
        <taxon>Paraliobacillus</taxon>
    </lineage>
</organism>